<evidence type="ECO:0000259" key="7">
    <source>
        <dbReference type="Pfam" id="PF00675"/>
    </source>
</evidence>
<dbReference type="RefSeq" id="WP_081137531.1">
    <property type="nucleotide sequence ID" value="NZ_MWUE01000008.1"/>
</dbReference>
<keyword evidence="5" id="KW-0862">Zinc</keyword>
<evidence type="ECO:0000313" key="10">
    <source>
        <dbReference type="EMBL" id="OQP35146.1"/>
    </source>
</evidence>
<dbReference type="AlphaFoldDB" id="A0A1V9DMS7"/>
<dbReference type="PANTHER" id="PTHR43690">
    <property type="entry name" value="NARDILYSIN"/>
    <property type="match status" value="1"/>
</dbReference>
<organism evidence="10 11">
    <name type="scientific">Pantoea latae</name>
    <dbReference type="NCBI Taxonomy" id="1964541"/>
    <lineage>
        <taxon>Bacteria</taxon>
        <taxon>Pseudomonadati</taxon>
        <taxon>Pseudomonadota</taxon>
        <taxon>Gammaproteobacteria</taxon>
        <taxon>Enterobacterales</taxon>
        <taxon>Erwiniaceae</taxon>
        <taxon>Pantoea</taxon>
    </lineage>
</organism>
<name>A0A1V9DMS7_9GAMM</name>
<evidence type="ECO:0000256" key="1">
    <source>
        <dbReference type="ARBA" id="ARBA00007261"/>
    </source>
</evidence>
<dbReference type="GO" id="GO:0004222">
    <property type="term" value="F:metalloendopeptidase activity"/>
    <property type="evidence" value="ECO:0007669"/>
    <property type="project" value="InterPro"/>
</dbReference>
<comment type="caution">
    <text evidence="10">The sequence shown here is derived from an EMBL/GenBank/DDBJ whole genome shotgun (WGS) entry which is preliminary data.</text>
</comment>
<dbReference type="InterPro" id="IPR054740">
    <property type="entry name" value="PqqF_N_2"/>
</dbReference>
<dbReference type="GO" id="GO:0006508">
    <property type="term" value="P:proteolysis"/>
    <property type="evidence" value="ECO:0007669"/>
    <property type="project" value="UniProtKB-KW"/>
</dbReference>
<dbReference type="Pfam" id="PF22456">
    <property type="entry name" value="PqqF-like_C_4"/>
    <property type="match status" value="1"/>
</dbReference>
<dbReference type="InterPro" id="IPR011249">
    <property type="entry name" value="Metalloenz_LuxS/M16"/>
</dbReference>
<keyword evidence="6" id="KW-0482">Metalloprotease</keyword>
<dbReference type="Gene3D" id="3.30.830.10">
    <property type="entry name" value="Metalloenzyme, LuxS/M16 peptidase-like"/>
    <property type="match status" value="2"/>
</dbReference>
<accession>A0A1V9DMS7</accession>
<evidence type="ECO:0000256" key="6">
    <source>
        <dbReference type="ARBA" id="ARBA00023049"/>
    </source>
</evidence>
<evidence type="ECO:0000256" key="2">
    <source>
        <dbReference type="ARBA" id="ARBA00022670"/>
    </source>
</evidence>
<dbReference type="Pfam" id="PF00675">
    <property type="entry name" value="Peptidase_M16"/>
    <property type="match status" value="1"/>
</dbReference>
<keyword evidence="4" id="KW-0378">Hydrolase</keyword>
<dbReference type="InterPro" id="IPR011844">
    <property type="entry name" value="PQQ_synth_PqqF"/>
</dbReference>
<dbReference type="InterPro" id="IPR011765">
    <property type="entry name" value="Pept_M16_N"/>
</dbReference>
<evidence type="ECO:0000259" key="8">
    <source>
        <dbReference type="Pfam" id="PF22454"/>
    </source>
</evidence>
<protein>
    <submittedName>
        <fullName evidence="10">Coenzyme PQQ biosynthesis protein PqqF</fullName>
    </submittedName>
</protein>
<dbReference type="InterPro" id="IPR050626">
    <property type="entry name" value="Peptidase_M16"/>
</dbReference>
<sequence>MVETRQLRLHKGLRVTLIHQPDAQQAAALAQVAVGSHDEPDAWPGLAHLLEHLLFSDSARFQGDERLMPWVQAAGGRLNATTLPRSSAWFFEVEPALLAEGAARLADMLAAPQFPSEAIAQEAAVIDAEYRLIQQHTPSRREAALYTRVSAPSAFQRFHIGSREAFGDDMAALKEALHQFHQRFFVAGETQLLLQGPQSLAALEQLAHDFAGRLPSGRAAPRAEEIRFLSQADIALTTHSPGALGITFYLHDFTHDVRDNVTLLREFLQDEAPDGAMHSLRQQAWAQQLTFSWLSLDATGSWLALQFDTEQPDAVCAWLAHALRALAHTSSAQRAHYLQLAQQRFAALTPLDQLRERAFGFAPPAQTTHFSALLRQLAQAPQARLWSAASVQGEATETQGFSLQLQPWTPGHFHGALPPLRFHPLAHRHAELTPPADRAPLISLAGDAPATLLLRPPFFTAVSPADAAAIDRRLRPLFALLRHQGGAGSWREAQGVWQLEAQLPAGSEGWLASLPDALRLDGSPPAEPPPDDVAIRELLRQLPQAVAARSATGRWRAALYGGSPEQQAVIAQWLAPLARESDDPCPPPRAGRCLTVAHPSRDRALLLFLPAPPEVSLAALRALALLMEPRFFQRMRVEQQIGYVVSCRYQRCADRDGILFALQSPDVAPDALRAQCETFLQQFAIAEEAERLATLQSRLCAQLTAASARAEKLQRALRQAHGLRDLGRASVDALTPQALRQAQAQLVIGWPGAVALETRCVETQ</sequence>
<dbReference type="InterPro" id="IPR054734">
    <property type="entry name" value="PqqF-like_C_4"/>
</dbReference>
<dbReference type="PANTHER" id="PTHR43690:SF18">
    <property type="entry name" value="INSULIN-DEGRADING ENZYME-RELATED"/>
    <property type="match status" value="1"/>
</dbReference>
<evidence type="ECO:0000256" key="3">
    <source>
        <dbReference type="ARBA" id="ARBA00022723"/>
    </source>
</evidence>
<evidence type="ECO:0000259" key="9">
    <source>
        <dbReference type="Pfam" id="PF22456"/>
    </source>
</evidence>
<proteinExistence type="inferred from homology"/>
<dbReference type="GO" id="GO:0008270">
    <property type="term" value="F:zinc ion binding"/>
    <property type="evidence" value="ECO:0007669"/>
    <property type="project" value="InterPro"/>
</dbReference>
<keyword evidence="11" id="KW-1185">Reference proteome</keyword>
<evidence type="ECO:0000256" key="4">
    <source>
        <dbReference type="ARBA" id="ARBA00022801"/>
    </source>
</evidence>
<dbReference type="NCBIfam" id="TIGR02110">
    <property type="entry name" value="PQQ_syn_pqqF"/>
    <property type="match status" value="1"/>
</dbReference>
<reference evidence="10 11" key="1">
    <citation type="submission" date="2017-02" db="EMBL/GenBank/DDBJ databases">
        <title>Whole genome shotgun sequence of Pantoea agglomerans strain AS1 isolated from a cycad, Zamia floridana in Central Florida, USA.</title>
        <authorList>
            <person name="Lata P."/>
            <person name="Govindarajan S."/>
            <person name="Qi F."/>
            <person name="Li J.-L."/>
            <person name="Maurya S.K."/>
            <person name="Sahoo M.K."/>
        </authorList>
    </citation>
    <scope>NUCLEOTIDE SEQUENCE [LARGE SCALE GENOMIC DNA]</scope>
    <source>
        <strain evidence="10 11">AS1</strain>
    </source>
</reference>
<gene>
    <name evidence="10" type="ORF">B2J69_06445</name>
</gene>
<dbReference type="SUPFAM" id="SSF63411">
    <property type="entry name" value="LuxS/MPP-like metallohydrolase"/>
    <property type="match status" value="2"/>
</dbReference>
<feature type="domain" description="Coenzyme PQQ synthesis protein F N-terminal lobe" evidence="8">
    <location>
        <begin position="247"/>
        <end position="385"/>
    </location>
</feature>
<dbReference type="EMBL" id="MWUE01000008">
    <property type="protein sequence ID" value="OQP35146.1"/>
    <property type="molecule type" value="Genomic_DNA"/>
</dbReference>
<dbReference type="GO" id="GO:0018189">
    <property type="term" value="P:pyrroloquinoline quinone biosynthetic process"/>
    <property type="evidence" value="ECO:0007669"/>
    <property type="project" value="InterPro"/>
</dbReference>
<dbReference type="OrthoDB" id="9811314at2"/>
<evidence type="ECO:0000256" key="5">
    <source>
        <dbReference type="ARBA" id="ARBA00022833"/>
    </source>
</evidence>
<comment type="similarity">
    <text evidence="1">Belongs to the peptidase M16 family.</text>
</comment>
<keyword evidence="2" id="KW-0645">Protease</keyword>
<keyword evidence="3" id="KW-0479">Metal-binding</keyword>
<dbReference type="Proteomes" id="UP000192769">
    <property type="component" value="Unassembled WGS sequence"/>
</dbReference>
<dbReference type="Pfam" id="PF22454">
    <property type="entry name" value="PQQ_syn_pqqF_N_2"/>
    <property type="match status" value="1"/>
</dbReference>
<feature type="domain" description="Peptidase M16 N-terminal" evidence="7">
    <location>
        <begin position="14"/>
        <end position="146"/>
    </location>
</feature>
<feature type="domain" description="Coenzyme PQQ synthesis protein F-like C-terminal lobe" evidence="9">
    <location>
        <begin position="623"/>
        <end position="711"/>
    </location>
</feature>
<evidence type="ECO:0000313" key="11">
    <source>
        <dbReference type="Proteomes" id="UP000192769"/>
    </source>
</evidence>